<evidence type="ECO:0000256" key="4">
    <source>
        <dbReference type="ARBA" id="ARBA00023128"/>
    </source>
</evidence>
<dbReference type="Ensembl" id="ENSSMAT00000029502.2">
    <property type="protein sequence ID" value="ENSSMAP00000029147.2"/>
    <property type="gene ID" value="ENSSMAG00000017857.2"/>
</dbReference>
<comment type="subcellular location">
    <subcellularLocation>
        <location evidence="1">Mitochondrion</location>
    </subcellularLocation>
</comment>
<evidence type="ECO:0000313" key="6">
    <source>
        <dbReference type="Ensembl" id="ENSSMAP00000029147.2"/>
    </source>
</evidence>
<dbReference type="Gene3D" id="3.30.930.10">
    <property type="entry name" value="Bira Bifunctional Protein, Domain 2"/>
    <property type="match status" value="1"/>
</dbReference>
<dbReference type="SUPFAM" id="SSF55681">
    <property type="entry name" value="Class II aaRS and biotin synthetases"/>
    <property type="match status" value="1"/>
</dbReference>
<protein>
    <submittedName>
        <fullName evidence="6">DNA polymerase gamma 2, accessory subunit</fullName>
    </submittedName>
</protein>
<reference evidence="6" key="2">
    <citation type="submission" date="2025-08" db="UniProtKB">
        <authorList>
            <consortium name="Ensembl"/>
        </authorList>
    </citation>
    <scope>IDENTIFICATION</scope>
</reference>
<dbReference type="InterPro" id="IPR004154">
    <property type="entry name" value="Anticodon-bd"/>
</dbReference>
<dbReference type="CDD" id="cd02426">
    <property type="entry name" value="Pol_gamma_b_Cterm"/>
    <property type="match status" value="1"/>
</dbReference>
<sequence>MLTRRVRHVLSAHASPRGVGTRGRCGPSWGGDVDRVGTLLQLCADRHYISPGRSDAQLWRRGLSCSLGPLGAELRRNLLEQWWHSVTRSRAQVFGINTLSSSSSSNDDDDRDTDLLQGALEEFVPSLELVNRKLPFGLAETGRCFQPSDGSIGEVTQTSLVWFCSPRTSSQWLDHWARQRLKWWRKFSLSPSDFSSSDVPEEELVEAASRGVRIVYNFPWGQEALEALWSRGDTELLKTHKGDRSKLQCRNERMSVPHVVSVTGNMDRGLMAFLSNSLQLLKKEDGKQRLLQRKVLKLHPVLAPVKVALDIGRGATVELRRVCEGLMQEFLETKISVWPGYLETVPTSMEQLHAKYDEMGVLFTVVISDNTLESGLLQVRSRDTTIKETMHISEIRSFLSRYISAADKI</sequence>
<dbReference type="GO" id="GO:0005739">
    <property type="term" value="C:mitochondrion"/>
    <property type="evidence" value="ECO:0007669"/>
    <property type="project" value="UniProtKB-SubCell"/>
</dbReference>
<dbReference type="Gene3D" id="3.40.50.800">
    <property type="entry name" value="Anticodon-binding domain"/>
    <property type="match status" value="1"/>
</dbReference>
<evidence type="ECO:0000256" key="3">
    <source>
        <dbReference type="ARBA" id="ARBA00022946"/>
    </source>
</evidence>
<dbReference type="GO" id="GO:0006264">
    <property type="term" value="P:mitochondrial DNA replication"/>
    <property type="evidence" value="ECO:0007669"/>
    <property type="project" value="TreeGrafter"/>
</dbReference>
<keyword evidence="2" id="KW-0235">DNA replication</keyword>
<dbReference type="PANTHER" id="PTHR10745">
    <property type="entry name" value="GLYCYL-TRNA SYNTHETASE/DNA POLYMERASE SUBUNIT GAMMA-2"/>
    <property type="match status" value="1"/>
</dbReference>
<dbReference type="GeneTree" id="ENSGT00940000153759"/>
<evidence type="ECO:0000256" key="2">
    <source>
        <dbReference type="ARBA" id="ARBA00022705"/>
    </source>
</evidence>
<dbReference type="SUPFAM" id="SSF52954">
    <property type="entry name" value="Class II aaRS ABD-related"/>
    <property type="match status" value="1"/>
</dbReference>
<keyword evidence="4" id="KW-0496">Mitochondrion</keyword>
<dbReference type="InterPro" id="IPR042064">
    <property type="entry name" value="POLG2_C"/>
</dbReference>
<accession>A0A8D3B693</accession>
<dbReference type="PANTHER" id="PTHR10745:SF8">
    <property type="entry name" value="DNA POLYMERASE SUBUNIT GAMMA-2, MITOCHONDRIAL"/>
    <property type="match status" value="1"/>
</dbReference>
<evidence type="ECO:0000259" key="5">
    <source>
        <dbReference type="Pfam" id="PF03129"/>
    </source>
</evidence>
<proteinExistence type="predicted"/>
<organism evidence="6 7">
    <name type="scientific">Scophthalmus maximus</name>
    <name type="common">Turbot</name>
    <name type="synonym">Psetta maxima</name>
    <dbReference type="NCBI Taxonomy" id="52904"/>
    <lineage>
        <taxon>Eukaryota</taxon>
        <taxon>Metazoa</taxon>
        <taxon>Chordata</taxon>
        <taxon>Craniata</taxon>
        <taxon>Vertebrata</taxon>
        <taxon>Euteleostomi</taxon>
        <taxon>Actinopterygii</taxon>
        <taxon>Neopterygii</taxon>
        <taxon>Teleostei</taxon>
        <taxon>Neoteleostei</taxon>
        <taxon>Acanthomorphata</taxon>
        <taxon>Carangaria</taxon>
        <taxon>Pleuronectiformes</taxon>
        <taxon>Pleuronectoidei</taxon>
        <taxon>Scophthalmidae</taxon>
        <taxon>Scophthalmus</taxon>
    </lineage>
</organism>
<feature type="domain" description="Anticodon-binding" evidence="5">
    <location>
        <begin position="316"/>
        <end position="400"/>
    </location>
</feature>
<evidence type="ECO:0000313" key="7">
    <source>
        <dbReference type="Proteomes" id="UP000694558"/>
    </source>
</evidence>
<keyword evidence="3" id="KW-0809">Transit peptide</keyword>
<gene>
    <name evidence="6" type="primary">POLG2</name>
</gene>
<evidence type="ECO:0000256" key="1">
    <source>
        <dbReference type="ARBA" id="ARBA00004173"/>
    </source>
</evidence>
<dbReference type="Proteomes" id="UP000694558">
    <property type="component" value="Chromosome 8"/>
</dbReference>
<reference evidence="6" key="1">
    <citation type="submission" date="2023-05" db="EMBL/GenBank/DDBJ databases">
        <title>High-quality long-read genome of Scophthalmus maximus.</title>
        <authorList>
            <person name="Lien S."/>
            <person name="Martinez P."/>
        </authorList>
    </citation>
    <scope>NUCLEOTIDE SEQUENCE [LARGE SCALE GENOMIC DNA]</scope>
</reference>
<dbReference type="Pfam" id="PF03129">
    <property type="entry name" value="HGTP_anticodon"/>
    <property type="match status" value="1"/>
</dbReference>
<name>A0A8D3B693_SCOMX</name>
<dbReference type="InterPro" id="IPR036621">
    <property type="entry name" value="Anticodon-bd_dom_sf"/>
</dbReference>
<dbReference type="AlphaFoldDB" id="A0A8D3B693"/>
<dbReference type="InterPro" id="IPR027031">
    <property type="entry name" value="Gly-tRNA_synthase/POLG2"/>
</dbReference>
<dbReference type="InterPro" id="IPR045864">
    <property type="entry name" value="aa-tRNA-synth_II/BPL/LPL"/>
</dbReference>